<feature type="domain" description="Methylmalonyl-CoA mutase alpha/beta chain catalytic" evidence="2">
    <location>
        <begin position="36"/>
        <end position="549"/>
    </location>
</feature>
<proteinExistence type="predicted"/>
<evidence type="ECO:0000313" key="4">
    <source>
        <dbReference type="Proteomes" id="UP001519289"/>
    </source>
</evidence>
<dbReference type="InterPro" id="IPR006099">
    <property type="entry name" value="MeMalonylCoA_mutase_a/b_cat"/>
</dbReference>
<dbReference type="Pfam" id="PF01642">
    <property type="entry name" value="MM_CoA_mutase"/>
    <property type="match status" value="1"/>
</dbReference>
<evidence type="ECO:0000256" key="1">
    <source>
        <dbReference type="ARBA" id="ARBA00023235"/>
    </source>
</evidence>
<keyword evidence="4" id="KW-1185">Reference proteome</keyword>
<reference evidence="3 4" key="1">
    <citation type="submission" date="2021-03" db="EMBL/GenBank/DDBJ databases">
        <title>Genomic Encyclopedia of Type Strains, Phase IV (KMG-IV): sequencing the most valuable type-strain genomes for metagenomic binning, comparative biology and taxonomic classification.</title>
        <authorList>
            <person name="Goeker M."/>
        </authorList>
    </citation>
    <scope>NUCLEOTIDE SEQUENCE [LARGE SCALE GENOMIC DNA]</scope>
    <source>
        <strain evidence="3 4">DSM 27138</strain>
    </source>
</reference>
<dbReference type="NCBIfam" id="TIGR00641">
    <property type="entry name" value="acid_CoA_mut_N"/>
    <property type="match status" value="1"/>
</dbReference>
<dbReference type="Gene3D" id="3.20.20.240">
    <property type="entry name" value="Methylmalonyl-CoA mutase"/>
    <property type="match status" value="1"/>
</dbReference>
<organism evidence="3 4">
    <name type="scientific">Symbiobacterium terraclitae</name>
    <dbReference type="NCBI Taxonomy" id="557451"/>
    <lineage>
        <taxon>Bacteria</taxon>
        <taxon>Bacillati</taxon>
        <taxon>Bacillota</taxon>
        <taxon>Clostridia</taxon>
        <taxon>Eubacteriales</taxon>
        <taxon>Symbiobacteriaceae</taxon>
        <taxon>Symbiobacterium</taxon>
    </lineage>
</organism>
<evidence type="ECO:0000259" key="2">
    <source>
        <dbReference type="Pfam" id="PF01642"/>
    </source>
</evidence>
<dbReference type="GO" id="GO:0004494">
    <property type="term" value="F:methylmalonyl-CoA mutase activity"/>
    <property type="evidence" value="ECO:0007669"/>
    <property type="project" value="UniProtKB-EC"/>
</dbReference>
<evidence type="ECO:0000313" key="3">
    <source>
        <dbReference type="EMBL" id="MBP2017179.1"/>
    </source>
</evidence>
<dbReference type="RefSeq" id="WP_209465328.1">
    <property type="nucleotide sequence ID" value="NZ_JAGGLG010000003.1"/>
</dbReference>
<dbReference type="InterPro" id="IPR016176">
    <property type="entry name" value="Cbl-dep_enz_cat"/>
</dbReference>
<dbReference type="EC" id="5.4.99.2" evidence="3"/>
<comment type="caution">
    <text evidence="3">The sequence shown here is derived from an EMBL/GenBank/DDBJ whole genome shotgun (WGS) entry which is preliminary data.</text>
</comment>
<dbReference type="CDD" id="cd03680">
    <property type="entry name" value="MM_CoA_mutase_ICM_like"/>
    <property type="match status" value="1"/>
</dbReference>
<protein>
    <submittedName>
        <fullName evidence="3">Methylmalonyl-CoA mutase N-terminal domain/subunit</fullName>
        <ecNumber evidence="3">5.4.99.2</ecNumber>
    </submittedName>
</protein>
<dbReference type="EMBL" id="JAGGLG010000003">
    <property type="protein sequence ID" value="MBP2017179.1"/>
    <property type="molecule type" value="Genomic_DNA"/>
</dbReference>
<keyword evidence="1 3" id="KW-0413">Isomerase</keyword>
<gene>
    <name evidence="3" type="ORF">J2Z79_000553</name>
</gene>
<dbReference type="PANTHER" id="PTHR48101">
    <property type="entry name" value="METHYLMALONYL-COA MUTASE, MITOCHONDRIAL-RELATED"/>
    <property type="match status" value="1"/>
</dbReference>
<sequence>MSDSRDRIAAEQERWHREVAAPSLARVPERKPEFTTNSGLPVQRLYTPADVPVDYLTDLGFPGEYPFTRGVQPTMYRGRFWTMRQYAGFGTAEATNARFRYLLENGQSGLSVAFDLPTQIGYDSDSPLAEGEVGKVGVAIDTLADMETLLAGIPLDKVSTSMTINAPAAVLLAMYIAVAEKQGVKPEQLSGTIQNDILKEYAARGTYIFPPGPSMRLITDTFAYCARHVPRWNPISISGYHIREAGSTAAQEVGFTLANGIAYVEAAIAAGLKVDDFAPQLSFFFNAHNDFFEEVAKFRAARRLWARIMRERFRAQNPRSWMLRFHTQTGGSTLTAQQPMNNIVRVALQAFAAVCGGTQSLHTNSMDEALALPTEQSVMVALRTQQIIAHESGAAETIDPLGGSYYVEHLTDEIERQARAYIAKIDELGGAVRAIELGYVQREIQEAAYQYQRQVENGERVIVGVNRYQVDEPPPTNLLRVDPAVQEEQIRKLAAVRARRDQAAVDRSLAALKTAAAGTANLMEPILDAVKAYATLQEICDVLRSVFGEYHPSEEL</sequence>
<accession>A0ABS4JRU7</accession>
<dbReference type="Proteomes" id="UP001519289">
    <property type="component" value="Unassembled WGS sequence"/>
</dbReference>
<dbReference type="SUPFAM" id="SSF51703">
    <property type="entry name" value="Cobalamin (vitamin B12)-dependent enzymes"/>
    <property type="match status" value="1"/>
</dbReference>
<dbReference type="PANTHER" id="PTHR48101:SF1">
    <property type="entry name" value="METHYLMALONYL-COA MUTASE, LARGE SUBUNIT"/>
    <property type="match status" value="1"/>
</dbReference>
<name>A0ABS4JRU7_9FIRM</name>
<dbReference type="InterPro" id="IPR006098">
    <property type="entry name" value="MMCoA_mutase_a_cat"/>
</dbReference>